<dbReference type="EMBL" id="LXSL01000028">
    <property type="protein sequence ID" value="OAM26668.1"/>
    <property type="molecule type" value="Genomic_DNA"/>
</dbReference>
<keyword evidence="2" id="KW-1185">Reference proteome</keyword>
<evidence type="ECO:0000313" key="1">
    <source>
        <dbReference type="EMBL" id="OAM26668.1"/>
    </source>
</evidence>
<gene>
    <name evidence="1" type="ORF">A7P95_07835</name>
</gene>
<protein>
    <submittedName>
        <fullName evidence="1">Uncharacterized protein</fullName>
    </submittedName>
</protein>
<name>A0A1A9RVP9_9NEIS</name>
<sequence length="85" mass="9567">MFFSKLKLLPNERAIIVFDGSLHGIRGSGKHTVWHLGKKCETIVNKLDSLAVQWNGAAACLRFQREKAEQFWQIIDSPVGTDTLV</sequence>
<organism evidence="1 2">
    <name type="scientific">Eikenella longinqua</name>
    <dbReference type="NCBI Taxonomy" id="1795827"/>
    <lineage>
        <taxon>Bacteria</taxon>
        <taxon>Pseudomonadati</taxon>
        <taxon>Pseudomonadota</taxon>
        <taxon>Betaproteobacteria</taxon>
        <taxon>Neisseriales</taxon>
        <taxon>Neisseriaceae</taxon>
        <taxon>Eikenella</taxon>
    </lineage>
</organism>
<proteinExistence type="predicted"/>
<reference evidence="2" key="1">
    <citation type="submission" date="2016-05" db="EMBL/GenBank/DDBJ databases">
        <title>Draft genome of Corynebacterium afermentans subsp. afermentans LCDC 88199T.</title>
        <authorList>
            <person name="Bernier A.-M."/>
            <person name="Bernard K."/>
        </authorList>
    </citation>
    <scope>NUCLEOTIDE SEQUENCE [LARGE SCALE GENOMIC DNA]</scope>
    <source>
        <strain evidence="2">NML02-A-017</strain>
    </source>
</reference>
<evidence type="ECO:0000313" key="2">
    <source>
        <dbReference type="Proteomes" id="UP000077885"/>
    </source>
</evidence>
<accession>A0A1A9RVP9</accession>
<dbReference type="Proteomes" id="UP000077885">
    <property type="component" value="Unassembled WGS sequence"/>
</dbReference>
<comment type="caution">
    <text evidence="1">The sequence shown here is derived from an EMBL/GenBank/DDBJ whole genome shotgun (WGS) entry which is preliminary data.</text>
</comment>
<dbReference type="RefSeq" id="WP_067593619.1">
    <property type="nucleotide sequence ID" value="NZ_LXSL01000028.1"/>
</dbReference>
<dbReference type="AlphaFoldDB" id="A0A1A9RVP9"/>